<protein>
    <recommendedName>
        <fullName evidence="4">Prepilin-type N-terminal cleavage/methylation domain-containing protein</fullName>
    </recommendedName>
</protein>
<keyword evidence="1" id="KW-0472">Membrane</keyword>
<proteinExistence type="predicted"/>
<keyword evidence="1" id="KW-1133">Transmembrane helix</keyword>
<name>A0A660S460_UNCT6</name>
<dbReference type="Pfam" id="PF07963">
    <property type="entry name" value="N_methyl"/>
    <property type="match status" value="1"/>
</dbReference>
<comment type="caution">
    <text evidence="2">The sequence shown here is derived from an EMBL/GenBank/DDBJ whole genome shotgun (WGS) entry which is preliminary data.</text>
</comment>
<evidence type="ECO:0008006" key="4">
    <source>
        <dbReference type="Google" id="ProtNLM"/>
    </source>
</evidence>
<evidence type="ECO:0000313" key="2">
    <source>
        <dbReference type="EMBL" id="RKX64301.1"/>
    </source>
</evidence>
<evidence type="ECO:0000313" key="3">
    <source>
        <dbReference type="Proteomes" id="UP000282321"/>
    </source>
</evidence>
<organism evidence="2 3">
    <name type="scientific">candidate division TA06 bacterium</name>
    <dbReference type="NCBI Taxonomy" id="2250710"/>
    <lineage>
        <taxon>Bacteria</taxon>
        <taxon>Bacteria division TA06</taxon>
    </lineage>
</organism>
<sequence length="75" mass="8335">MNKNGFTLIEILVTILIFSFASLAIIMTITSTMHENVKSNTVLNRANLMEKAMEEVQGYSKLSFPDGSMGYDSLL</sequence>
<keyword evidence="1" id="KW-0812">Transmembrane</keyword>
<dbReference type="Proteomes" id="UP000282321">
    <property type="component" value="Unassembled WGS sequence"/>
</dbReference>
<dbReference type="InterPro" id="IPR012902">
    <property type="entry name" value="N_methyl_site"/>
</dbReference>
<dbReference type="AlphaFoldDB" id="A0A660S460"/>
<evidence type="ECO:0000256" key="1">
    <source>
        <dbReference type="SAM" id="Phobius"/>
    </source>
</evidence>
<feature type="non-terminal residue" evidence="2">
    <location>
        <position position="75"/>
    </location>
</feature>
<accession>A0A660S460</accession>
<gene>
    <name evidence="2" type="ORF">DRP44_08540</name>
</gene>
<feature type="transmembrane region" description="Helical" evidence="1">
    <location>
        <begin position="6"/>
        <end position="29"/>
    </location>
</feature>
<dbReference type="EMBL" id="QNBC01000174">
    <property type="protein sequence ID" value="RKX64301.1"/>
    <property type="molecule type" value="Genomic_DNA"/>
</dbReference>
<dbReference type="NCBIfam" id="TIGR02532">
    <property type="entry name" value="IV_pilin_GFxxxE"/>
    <property type="match status" value="1"/>
</dbReference>
<reference evidence="2 3" key="1">
    <citation type="submission" date="2018-06" db="EMBL/GenBank/DDBJ databases">
        <title>Extensive metabolic versatility and redundancy in microbially diverse, dynamic hydrothermal sediments.</title>
        <authorList>
            <person name="Dombrowski N."/>
            <person name="Teske A."/>
            <person name="Baker B.J."/>
        </authorList>
    </citation>
    <scope>NUCLEOTIDE SEQUENCE [LARGE SCALE GENOMIC DNA]</scope>
    <source>
        <strain evidence="2">B35_G9</strain>
    </source>
</reference>